<dbReference type="PANTHER" id="PTHR23065:SF6">
    <property type="entry name" value="F-BAR DOMAIN ONLY PROTEIN 1"/>
    <property type="match status" value="1"/>
</dbReference>
<dbReference type="GeneTree" id="ENSGT00940000160489"/>
<name>H9GPQ4_ANOCA</name>
<evidence type="ECO:0000259" key="3">
    <source>
        <dbReference type="PROSITE" id="PS51741"/>
    </source>
</evidence>
<feature type="compositionally biased region" description="Basic and acidic residues" evidence="2">
    <location>
        <begin position="187"/>
        <end position="197"/>
    </location>
</feature>
<sequence length="278" mass="30285">MSYFASHFWGEKSHGFEVLYQNMKQGQVSAKELADFVRERAAVEESYAKSMAKMSKLAGSGTQLGTFAPLWEVFRISSDKLALCHLELARRLQDLLRDVGRYAEEQVRTHKKSKEEVSGTLEAVQALAGATQALPKAREAFHGRGAELERLRREGAGPKEIEKAELKSRKAAEGLRRAAEKYNSARSEFERKMRDSAAVKSQRGATGGARPGRRTATPITLPSARSLAALPGSGGGPPGADEGPDWLLRPLGGGRPRPGRAGEGPENPMEILFIFIEG</sequence>
<dbReference type="Proteomes" id="UP000001646">
    <property type="component" value="Unplaced"/>
</dbReference>
<dbReference type="STRING" id="28377.ENSACAP00000017533"/>
<evidence type="ECO:0000313" key="5">
    <source>
        <dbReference type="Proteomes" id="UP000001646"/>
    </source>
</evidence>
<dbReference type="InterPro" id="IPR031160">
    <property type="entry name" value="F_BAR_dom"/>
</dbReference>
<keyword evidence="5" id="KW-1185">Reference proteome</keyword>
<evidence type="ECO:0000256" key="2">
    <source>
        <dbReference type="SAM" id="MobiDB-lite"/>
    </source>
</evidence>
<proteinExistence type="predicted"/>
<reference evidence="4" key="3">
    <citation type="submission" date="2025-09" db="UniProtKB">
        <authorList>
            <consortium name="Ensembl"/>
        </authorList>
    </citation>
    <scope>IDENTIFICATION</scope>
</reference>
<reference evidence="4" key="1">
    <citation type="submission" date="2009-12" db="EMBL/GenBank/DDBJ databases">
        <title>The Genome Sequence of Anolis carolinensis (Green Anole Lizard).</title>
        <authorList>
            <consortium name="The Genome Sequencing Platform"/>
            <person name="Di Palma F."/>
            <person name="Alfoldi J."/>
            <person name="Heiman D."/>
            <person name="Young S."/>
            <person name="Grabherr M."/>
            <person name="Johnson J."/>
            <person name="Lander E.S."/>
            <person name="Lindblad-Toh K."/>
        </authorList>
    </citation>
    <scope>NUCLEOTIDE SEQUENCE [LARGE SCALE GENOMIC DNA]</scope>
    <source>
        <strain evidence="4">JBL SC #1</strain>
    </source>
</reference>
<accession>H9GPQ4</accession>
<organism evidence="4 5">
    <name type="scientific">Anolis carolinensis</name>
    <name type="common">Green anole</name>
    <name type="synonym">American chameleon</name>
    <dbReference type="NCBI Taxonomy" id="28377"/>
    <lineage>
        <taxon>Eukaryota</taxon>
        <taxon>Metazoa</taxon>
        <taxon>Chordata</taxon>
        <taxon>Craniata</taxon>
        <taxon>Vertebrata</taxon>
        <taxon>Euteleostomi</taxon>
        <taxon>Lepidosauria</taxon>
        <taxon>Squamata</taxon>
        <taxon>Bifurcata</taxon>
        <taxon>Unidentata</taxon>
        <taxon>Episquamata</taxon>
        <taxon>Toxicofera</taxon>
        <taxon>Iguania</taxon>
        <taxon>Dactyloidae</taxon>
        <taxon>Anolis</taxon>
    </lineage>
</organism>
<feature type="compositionally biased region" description="Low complexity" evidence="2">
    <location>
        <begin position="214"/>
        <end position="231"/>
    </location>
</feature>
<dbReference type="AlphaFoldDB" id="H9GPQ4"/>
<evidence type="ECO:0000313" key="4">
    <source>
        <dbReference type="Ensembl" id="ENSACAP00000017533.4"/>
    </source>
</evidence>
<dbReference type="Ensembl" id="ENSACAT00000017879.4">
    <property type="protein sequence ID" value="ENSACAP00000017533.4"/>
    <property type="gene ID" value="ENSACAG00000017803.4"/>
</dbReference>
<dbReference type="SUPFAM" id="SSF103657">
    <property type="entry name" value="BAR/IMD domain-like"/>
    <property type="match status" value="1"/>
</dbReference>
<feature type="domain" description="F-BAR" evidence="3">
    <location>
        <begin position="1"/>
        <end position="202"/>
    </location>
</feature>
<dbReference type="SMART" id="SM00055">
    <property type="entry name" value="FCH"/>
    <property type="match status" value="1"/>
</dbReference>
<dbReference type="eggNOG" id="KOG2398">
    <property type="taxonomic scope" value="Eukaryota"/>
</dbReference>
<dbReference type="Bgee" id="ENSACAG00000017803">
    <property type="expression patterns" value="Expressed in adrenal gland and 9 other cell types or tissues"/>
</dbReference>
<dbReference type="InterPro" id="IPR027267">
    <property type="entry name" value="AH/BAR_dom_sf"/>
</dbReference>
<dbReference type="Gene3D" id="1.20.1270.60">
    <property type="entry name" value="Arfaptin homology (AH) domain/BAR domain"/>
    <property type="match status" value="1"/>
</dbReference>
<feature type="region of interest" description="Disordered" evidence="2">
    <location>
        <begin position="148"/>
        <end position="268"/>
    </location>
</feature>
<dbReference type="InterPro" id="IPR001060">
    <property type="entry name" value="FCH_dom"/>
</dbReference>
<dbReference type="HOGENOM" id="CLU_062036_0_0_1"/>
<evidence type="ECO:0000256" key="1">
    <source>
        <dbReference type="PROSITE-ProRule" id="PRU01077"/>
    </source>
</evidence>
<reference evidence="4" key="2">
    <citation type="submission" date="2025-08" db="UniProtKB">
        <authorList>
            <consortium name="Ensembl"/>
        </authorList>
    </citation>
    <scope>IDENTIFICATION</scope>
</reference>
<dbReference type="Pfam" id="PF00611">
    <property type="entry name" value="FCH"/>
    <property type="match status" value="1"/>
</dbReference>
<dbReference type="PROSITE" id="PS51741">
    <property type="entry name" value="F_BAR"/>
    <property type="match status" value="1"/>
</dbReference>
<feature type="compositionally biased region" description="Basic and acidic residues" evidence="2">
    <location>
        <begin position="148"/>
        <end position="180"/>
    </location>
</feature>
<protein>
    <recommendedName>
        <fullName evidence="3">F-BAR domain-containing protein</fullName>
    </recommendedName>
</protein>
<keyword evidence="1" id="KW-0175">Coiled coil</keyword>
<dbReference type="InParanoid" id="H9GPQ4"/>
<dbReference type="PANTHER" id="PTHR23065">
    <property type="entry name" value="PROLINE-SERINE-THREONINE PHOSPHATASE INTERACTING PROTEIN 1"/>
    <property type="match status" value="1"/>
</dbReference>